<evidence type="ECO:0000313" key="2">
    <source>
        <dbReference type="Proteomes" id="UP000522365"/>
    </source>
</evidence>
<dbReference type="Pfam" id="PF15931">
    <property type="entry name" value="DUF4747"/>
    <property type="match status" value="1"/>
</dbReference>
<dbReference type="EMBL" id="JACDUK010000005">
    <property type="protein sequence ID" value="MBA2853985.1"/>
    <property type="molecule type" value="Genomic_DNA"/>
</dbReference>
<gene>
    <name evidence="1" type="ORF">HNP89_001963</name>
</gene>
<dbReference type="InterPro" id="IPR031832">
    <property type="entry name" value="DUF4747"/>
</dbReference>
<evidence type="ECO:0000313" key="1">
    <source>
        <dbReference type="EMBL" id="MBA2853985.1"/>
    </source>
</evidence>
<dbReference type="RefSeq" id="WP_181504830.1">
    <property type="nucleotide sequence ID" value="NZ_JACDUK010000005.1"/>
</dbReference>
<sequence length="273" mass="31875">MKKTFIVLRYYIIKSVQRTLNDFQGSNNLDTPEGKKQMFIDSFLRNGFSDGRDGELKYEVLGVEPIDERYYVGKFSKTKKQKDPKKSGEDIKYFEDIIQPFSEFVCDTDRHYLIIEKKSDVFRNVPHLCRLLSDMVTTELKNFGYIVQFEPVVEEQAFWNIIKEAEKVKSISFTLNAPNLFGVNEKSRQVMSRVKKTTNADELNLKYSNKNGELKVTEEEFKDPVNYVNEGGGKWEIETDKRKIKSFESSMKLSIPFTQISDVVEYVKKVLKK</sequence>
<dbReference type="AlphaFoldDB" id="A0A7J9P3H3"/>
<protein>
    <submittedName>
        <fullName evidence="1">Uncharacterized protein</fullName>
    </submittedName>
</protein>
<accession>A0A7J9P3H3</accession>
<proteinExistence type="predicted"/>
<reference evidence="1 2" key="1">
    <citation type="submission" date="2020-07" db="EMBL/GenBank/DDBJ databases">
        <title>Genomic Encyclopedia of Type Strains, Phase IV (KMG-V): Genome sequencing to study the core and pangenomes of soil and plant-associated prokaryotes.</title>
        <authorList>
            <person name="Whitman W."/>
        </authorList>
    </citation>
    <scope>NUCLEOTIDE SEQUENCE [LARGE SCALE GENOMIC DNA]</scope>
    <source>
        <strain evidence="1 2">S1</strain>
    </source>
</reference>
<comment type="caution">
    <text evidence="1">The sequence shown here is derived from an EMBL/GenBank/DDBJ whole genome shotgun (WGS) entry which is preliminary data.</text>
</comment>
<organism evidence="1 2">
    <name type="scientific">Methanococcus maripaludis</name>
    <name type="common">Methanococcus deltae</name>
    <dbReference type="NCBI Taxonomy" id="39152"/>
    <lineage>
        <taxon>Archaea</taxon>
        <taxon>Methanobacteriati</taxon>
        <taxon>Methanobacteriota</taxon>
        <taxon>Methanomada group</taxon>
        <taxon>Methanococci</taxon>
        <taxon>Methanococcales</taxon>
        <taxon>Methanococcaceae</taxon>
        <taxon>Methanococcus</taxon>
    </lineage>
</organism>
<dbReference type="Proteomes" id="UP000522365">
    <property type="component" value="Unassembled WGS sequence"/>
</dbReference>
<name>A0A7J9P3H3_METMI</name>